<dbReference type="EMBL" id="RBWX01000009">
    <property type="protein sequence ID" value="RKS88177.1"/>
    <property type="molecule type" value="Genomic_DNA"/>
</dbReference>
<evidence type="ECO:0000256" key="5">
    <source>
        <dbReference type="ARBA" id="ARBA00023002"/>
    </source>
</evidence>
<feature type="binding site" evidence="8">
    <location>
        <position position="44"/>
    </location>
    <ligand>
        <name>FMN</name>
        <dbReference type="ChEBI" id="CHEBI:58210"/>
        <note>ligand shared between dimeric partners</note>
    </ligand>
</feature>
<proteinExistence type="inferred from homology"/>
<reference evidence="10 12" key="1">
    <citation type="submission" date="2018-06" db="EMBL/GenBank/DDBJ databases">
        <title>Complete Genome Sequence of the Microcystin-Degrading Bacterium Sphingosinicella microcystinivorans Strain B-9.</title>
        <authorList>
            <person name="Jin H."/>
            <person name="Nishizawa T."/>
            <person name="Guo Y."/>
            <person name="Nishizawa A."/>
            <person name="Park H."/>
            <person name="Kato H."/>
            <person name="Tsuji K."/>
            <person name="Harada K."/>
        </authorList>
    </citation>
    <scope>NUCLEOTIDE SEQUENCE [LARGE SCALE GENOMIC DNA]</scope>
    <source>
        <strain evidence="10 12">B9</strain>
    </source>
</reference>
<evidence type="ECO:0000313" key="13">
    <source>
        <dbReference type="Proteomes" id="UP000276029"/>
    </source>
</evidence>
<feature type="binding site" description="in other chain" evidence="8">
    <location>
        <begin position="17"/>
        <end position="19"/>
    </location>
    <ligand>
        <name>FMN</name>
        <dbReference type="ChEBI" id="CHEBI:58210"/>
        <note>ligand shared between dimeric partners</note>
    </ligand>
</feature>
<dbReference type="GO" id="GO:0016491">
    <property type="term" value="F:oxidoreductase activity"/>
    <property type="evidence" value="ECO:0007669"/>
    <property type="project" value="UniProtKB-UniRule"/>
</dbReference>
<keyword evidence="3 7" id="KW-0288">FMN</keyword>
<evidence type="ECO:0000313" key="12">
    <source>
        <dbReference type="Proteomes" id="UP000275727"/>
    </source>
</evidence>
<evidence type="ECO:0000256" key="8">
    <source>
        <dbReference type="PIRSR" id="PIRSR000232-1"/>
    </source>
</evidence>
<feature type="binding site" evidence="8">
    <location>
        <position position="48"/>
    </location>
    <ligand>
        <name>FMN</name>
        <dbReference type="ChEBI" id="CHEBI:58210"/>
        <note>ligand shared between dimeric partners</note>
    </ligand>
</feature>
<dbReference type="EMBL" id="AP018711">
    <property type="protein sequence ID" value="BBE35988.1"/>
    <property type="molecule type" value="Genomic_DNA"/>
</dbReference>
<evidence type="ECO:0000256" key="6">
    <source>
        <dbReference type="ARBA" id="ARBA00023027"/>
    </source>
</evidence>
<keyword evidence="4 7" id="KW-0521">NADP</keyword>
<dbReference type="PANTHER" id="PTHR43821:SF1">
    <property type="entry name" value="NAD(P)H NITROREDUCTASE YDJA-RELATED"/>
    <property type="match status" value="1"/>
</dbReference>
<reference evidence="11 13" key="2">
    <citation type="submission" date="2018-10" db="EMBL/GenBank/DDBJ databases">
        <title>Genomic Encyclopedia of Type Strains, Phase IV (KMG-IV): sequencing the most valuable type-strain genomes for metagenomic binning, comparative biology and taxonomic classification.</title>
        <authorList>
            <person name="Goeker M."/>
        </authorList>
    </citation>
    <scope>NUCLEOTIDE SEQUENCE [LARGE SCALE GENOMIC DNA]</scope>
    <source>
        <strain evidence="11 13">DSM 19791</strain>
    </source>
</reference>
<dbReference type="Pfam" id="PF00881">
    <property type="entry name" value="Nitroreductase"/>
    <property type="match status" value="1"/>
</dbReference>
<keyword evidence="6 7" id="KW-0520">NAD</keyword>
<feature type="binding site" description="in other chain" evidence="8">
    <location>
        <begin position="142"/>
        <end position="144"/>
    </location>
    <ligand>
        <name>FMN</name>
        <dbReference type="ChEBI" id="CHEBI:58210"/>
        <note>ligand shared between dimeric partners</note>
    </ligand>
</feature>
<evidence type="ECO:0000256" key="4">
    <source>
        <dbReference type="ARBA" id="ARBA00022857"/>
    </source>
</evidence>
<dbReference type="InterPro" id="IPR029479">
    <property type="entry name" value="Nitroreductase"/>
</dbReference>
<organism evidence="10 12">
    <name type="scientific">Sphingosinicella microcystinivorans</name>
    <dbReference type="NCBI Taxonomy" id="335406"/>
    <lineage>
        <taxon>Bacteria</taxon>
        <taxon>Pseudomonadati</taxon>
        <taxon>Pseudomonadota</taxon>
        <taxon>Alphaproteobacteria</taxon>
        <taxon>Sphingomonadales</taxon>
        <taxon>Sphingosinicellaceae</taxon>
        <taxon>Sphingosinicella</taxon>
    </lineage>
</organism>
<dbReference type="PIRSF" id="PIRSF000232">
    <property type="entry name" value="YdjA"/>
    <property type="match status" value="1"/>
</dbReference>
<evidence type="ECO:0000259" key="9">
    <source>
        <dbReference type="Pfam" id="PF00881"/>
    </source>
</evidence>
<dbReference type="AlphaFoldDB" id="A0AAD1D9N9"/>
<dbReference type="EC" id="1.-.-.-" evidence="7"/>
<protein>
    <recommendedName>
        <fullName evidence="7">Putative NAD(P)H nitroreductase</fullName>
        <ecNumber evidence="7">1.-.-.-</ecNumber>
    </recommendedName>
</protein>
<feature type="domain" description="Nitroreductase" evidence="9">
    <location>
        <begin position="28"/>
        <end position="171"/>
    </location>
</feature>
<name>A0AAD1D9N9_SPHMI</name>
<dbReference type="InterPro" id="IPR026021">
    <property type="entry name" value="YdjA-like"/>
</dbReference>
<evidence type="ECO:0000256" key="7">
    <source>
        <dbReference type="PIRNR" id="PIRNR000232"/>
    </source>
</evidence>
<dbReference type="Gene3D" id="3.40.109.10">
    <property type="entry name" value="NADH Oxidase"/>
    <property type="match status" value="1"/>
</dbReference>
<evidence type="ECO:0000313" key="10">
    <source>
        <dbReference type="EMBL" id="BBE35988.1"/>
    </source>
</evidence>
<dbReference type="Proteomes" id="UP000276029">
    <property type="component" value="Unassembled WGS sequence"/>
</dbReference>
<keyword evidence="13" id="KW-1185">Reference proteome</keyword>
<keyword evidence="5 7" id="KW-0560">Oxidoreductase</keyword>
<comment type="cofactor">
    <cofactor evidence="8">
        <name>FMN</name>
        <dbReference type="ChEBI" id="CHEBI:58210"/>
    </cofactor>
    <text evidence="8">Binds 1 FMN per subunit.</text>
</comment>
<dbReference type="InterPro" id="IPR000415">
    <property type="entry name" value="Nitroreductase-like"/>
</dbReference>
<dbReference type="SUPFAM" id="SSF55469">
    <property type="entry name" value="FMN-dependent nitroreductase-like"/>
    <property type="match status" value="1"/>
</dbReference>
<evidence type="ECO:0000256" key="1">
    <source>
        <dbReference type="ARBA" id="ARBA00007118"/>
    </source>
</evidence>
<gene>
    <name evidence="11" type="ORF">DFR51_2824</name>
    <name evidence="10" type="ORF">SmB9_36460</name>
</gene>
<evidence type="ECO:0000256" key="3">
    <source>
        <dbReference type="ARBA" id="ARBA00022643"/>
    </source>
</evidence>
<dbReference type="PANTHER" id="PTHR43821">
    <property type="entry name" value="NAD(P)H NITROREDUCTASE YDJA-RELATED"/>
    <property type="match status" value="1"/>
</dbReference>
<dbReference type="InterPro" id="IPR052530">
    <property type="entry name" value="NAD(P)H_nitroreductase"/>
</dbReference>
<comment type="similarity">
    <text evidence="1 7">Belongs to the nitroreductase family.</text>
</comment>
<evidence type="ECO:0000313" key="11">
    <source>
        <dbReference type="EMBL" id="RKS88177.1"/>
    </source>
</evidence>
<dbReference type="KEGG" id="smic:SmB9_36460"/>
<dbReference type="Proteomes" id="UP000275727">
    <property type="component" value="Chromosome"/>
</dbReference>
<keyword evidence="2 7" id="KW-0285">Flavoprotein</keyword>
<accession>A0AAD1D9N9</accession>
<sequence length="195" mass="21105">MTAFNDRTTPMSLLLSRRSGKARDMIAPGPDDAQLQRILTAAARVPDHGKLAPWRFVIVPESERDALSGALDAIYVTEKPEAGRIEREAIRDFARQAPTLVVTLFRPKPESHIPLAEQAASAAAATMTLAHAAHAEGFASCWLTGWAAYSESVTRLFGEPGDSIVGFMFLGTPAKPLEERPRPALEDIVSVWSAA</sequence>
<evidence type="ECO:0000256" key="2">
    <source>
        <dbReference type="ARBA" id="ARBA00022630"/>
    </source>
</evidence>